<accession>A0A8H3M312</accession>
<feature type="region of interest" description="Disordered" evidence="1">
    <location>
        <begin position="471"/>
        <end position="543"/>
    </location>
</feature>
<dbReference type="EMBL" id="BLAL01000254">
    <property type="protein sequence ID" value="GES96926.1"/>
    <property type="molecule type" value="Genomic_DNA"/>
</dbReference>
<evidence type="ECO:0000256" key="1">
    <source>
        <dbReference type="SAM" id="MobiDB-lite"/>
    </source>
</evidence>
<reference evidence="2" key="1">
    <citation type="submission" date="2019-10" db="EMBL/GenBank/DDBJ databases">
        <title>Conservation and host-specific expression of non-tandemly repeated heterogenous ribosome RNA gene in arbuscular mycorrhizal fungi.</title>
        <authorList>
            <person name="Maeda T."/>
            <person name="Kobayashi Y."/>
            <person name="Nakagawa T."/>
            <person name="Ezawa T."/>
            <person name="Yamaguchi K."/>
            <person name="Bino T."/>
            <person name="Nishimoto Y."/>
            <person name="Shigenobu S."/>
            <person name="Kawaguchi M."/>
        </authorList>
    </citation>
    <scope>NUCLEOTIDE SEQUENCE</scope>
    <source>
        <strain evidence="2">HR1</strain>
    </source>
</reference>
<dbReference type="Proteomes" id="UP000615446">
    <property type="component" value="Unassembled WGS sequence"/>
</dbReference>
<feature type="compositionally biased region" description="Polar residues" evidence="1">
    <location>
        <begin position="475"/>
        <end position="491"/>
    </location>
</feature>
<feature type="compositionally biased region" description="Acidic residues" evidence="1">
    <location>
        <begin position="153"/>
        <end position="162"/>
    </location>
</feature>
<evidence type="ECO:0000313" key="2">
    <source>
        <dbReference type="EMBL" id="GES96926.1"/>
    </source>
</evidence>
<comment type="caution">
    <text evidence="2">The sequence shown here is derived from an EMBL/GenBank/DDBJ whole genome shotgun (WGS) entry which is preliminary data.</text>
</comment>
<dbReference type="AlphaFoldDB" id="A0A8H3M312"/>
<feature type="region of interest" description="Disordered" evidence="1">
    <location>
        <begin position="103"/>
        <end position="172"/>
    </location>
</feature>
<protein>
    <submittedName>
        <fullName evidence="2">Uncharacterized protein</fullName>
    </submittedName>
</protein>
<feature type="compositionally biased region" description="Basic residues" evidence="1">
    <location>
        <begin position="534"/>
        <end position="543"/>
    </location>
</feature>
<gene>
    <name evidence="2" type="ORF">RCL2_002352700</name>
</gene>
<name>A0A8H3M312_9GLOM</name>
<dbReference type="OrthoDB" id="2444298at2759"/>
<organism evidence="2 3">
    <name type="scientific">Rhizophagus clarus</name>
    <dbReference type="NCBI Taxonomy" id="94130"/>
    <lineage>
        <taxon>Eukaryota</taxon>
        <taxon>Fungi</taxon>
        <taxon>Fungi incertae sedis</taxon>
        <taxon>Mucoromycota</taxon>
        <taxon>Glomeromycotina</taxon>
        <taxon>Glomeromycetes</taxon>
        <taxon>Glomerales</taxon>
        <taxon>Glomeraceae</taxon>
        <taxon>Rhizophagus</taxon>
    </lineage>
</organism>
<feature type="compositionally biased region" description="Basic and acidic residues" evidence="1">
    <location>
        <begin position="133"/>
        <end position="152"/>
    </location>
</feature>
<sequence length="543" mass="63336">MSKKYADYFCKTLPENYSFLGFYKYRCQQPDFTFSYQKESRKLSSDLEELTSEDSEVVRAYASRFFLVHTTTNQREKFPDVQMFWNNVESSVANSSLRLDKVKTARTIMNGPNERKREASPESTGVEDGLTEDSPKTNDKTNSDLEITKNQDNDYEEEDTDSSLDAREQSPKRRKKIDIEKIRFFQLRSRNIYPLCKPFMELSKEDADGLFNVISDDTTVEFNLPEDVKEYVKELLIGDVESAFFKVEKSLKYDASPLLLWTREVCRHFLLYYRYGGLQHEGGEKTWSTQTVYRILDLFLIFFGKTISGIAFGEIPNEAHQLYPKTVKDATVLYEQSYGPTEFVLSHKLDDFIKLARNGVDDLNYHFTNNENCTTTTAKKLKSVGIHGYRYLISVYLTDIIRIKTYRVYEIFTFKIPISYSERWELLNVVRFGVLLEKLLTERRNIKTEMSMENVLKIDDSHCVRDWIKIPDNTPPKTQTQIKIPDNTPTTPRLRRKPATPSKTQTQKKIPYNTPLVTPPVTPSKTQTPVKSFKIPRSKRHQH</sequence>
<evidence type="ECO:0000313" key="3">
    <source>
        <dbReference type="Proteomes" id="UP000615446"/>
    </source>
</evidence>
<proteinExistence type="predicted"/>